<dbReference type="InterPro" id="IPR036915">
    <property type="entry name" value="Cyclin-like_sf"/>
</dbReference>
<dbReference type="Proteomes" id="UP000008783">
    <property type="component" value="Unassembled WGS sequence"/>
</dbReference>
<reference key="1">
    <citation type="submission" date="2007-01" db="EMBL/GenBank/DDBJ databases">
        <title>The Genome Sequence of Puccinia graminis f. sp. tritici Strain CRL 75-36-700-3.</title>
        <authorList>
            <consortium name="The Broad Institute Genome Sequencing Platform"/>
            <person name="Birren B."/>
            <person name="Lander E."/>
            <person name="Galagan J."/>
            <person name="Nusbaum C."/>
            <person name="Devon K."/>
            <person name="Cuomo C."/>
            <person name="Jaffe D."/>
            <person name="Butler J."/>
            <person name="Alvarez P."/>
            <person name="Gnerre S."/>
            <person name="Grabherr M."/>
            <person name="Mauceli E."/>
            <person name="Brockman W."/>
            <person name="Young S."/>
            <person name="LaButti K."/>
            <person name="Sykes S."/>
            <person name="DeCaprio D."/>
            <person name="Crawford M."/>
            <person name="Koehrsen M."/>
            <person name="Engels R."/>
            <person name="Montgomery P."/>
            <person name="Pearson M."/>
            <person name="Howarth C."/>
            <person name="Larson L."/>
            <person name="White J."/>
            <person name="Zeng Q."/>
            <person name="Kodira C."/>
            <person name="Yandava C."/>
            <person name="Alvarado L."/>
            <person name="O'Leary S."/>
            <person name="Szabo L."/>
            <person name="Dean R."/>
            <person name="Schein J."/>
        </authorList>
    </citation>
    <scope>NUCLEOTIDE SEQUENCE</scope>
    <source>
        <strain>CRL 75-36-700-3</strain>
    </source>
</reference>
<feature type="domain" description="Cyclin-like" evidence="4">
    <location>
        <begin position="15"/>
        <end position="93"/>
    </location>
</feature>
<dbReference type="InterPro" id="IPR006671">
    <property type="entry name" value="Cyclin_N"/>
</dbReference>
<dbReference type="SUPFAM" id="SSF47954">
    <property type="entry name" value="Cyclin-like"/>
    <property type="match status" value="2"/>
</dbReference>
<dbReference type="PANTHER" id="PTHR10026">
    <property type="entry name" value="CYCLIN"/>
    <property type="match status" value="1"/>
</dbReference>
<dbReference type="AlphaFoldDB" id="E3L848"/>
<dbReference type="RefSeq" id="XP_003337142.2">
    <property type="nucleotide sequence ID" value="XM_003337094.2"/>
</dbReference>
<dbReference type="GO" id="GO:0061575">
    <property type="term" value="F:cyclin-dependent protein serine/threonine kinase activator activity"/>
    <property type="evidence" value="ECO:0000318"/>
    <property type="project" value="GO_Central"/>
</dbReference>
<dbReference type="FunFam" id="1.10.472.10:FF:000369">
    <property type="entry name" value="Uncharacterized protein"/>
    <property type="match status" value="1"/>
</dbReference>
<gene>
    <name evidence="5" type="ORF">PGTG_18742</name>
</gene>
<keyword evidence="3" id="KW-0472">Membrane</keyword>
<dbReference type="GO" id="GO:0032786">
    <property type="term" value="P:positive regulation of DNA-templated transcription, elongation"/>
    <property type="evidence" value="ECO:0000318"/>
    <property type="project" value="GO_Central"/>
</dbReference>
<sequence length="182" mass="20619">MGWSEEINLRAWVVNWIIRISITLQLAQLIITTTAAYVHWFYMRKPLQRYPPKMMSATSLFLATKVEEVPRKLEFVSFLPKMADWAKAKLIAQAAWGFINDSLMSPLCLVAKPELISALALLLAISHCLSESPPSYPDQEGNHQEPHNIKKIRSTSIASSTFPLQRTQRGVDPRTLVEGFPN</sequence>
<dbReference type="InParanoid" id="E3L848"/>
<feature type="compositionally biased region" description="Polar residues" evidence="2">
    <location>
        <begin position="154"/>
        <end position="168"/>
    </location>
</feature>
<dbReference type="STRING" id="418459.E3L848"/>
<proteinExistence type="inferred from homology"/>
<dbReference type="OrthoDB" id="25002at2759"/>
<dbReference type="InterPro" id="IPR013763">
    <property type="entry name" value="Cyclin-like_dom"/>
</dbReference>
<evidence type="ECO:0000256" key="3">
    <source>
        <dbReference type="SAM" id="Phobius"/>
    </source>
</evidence>
<dbReference type="SMART" id="SM00385">
    <property type="entry name" value="CYCLIN"/>
    <property type="match status" value="1"/>
</dbReference>
<keyword evidence="1" id="KW-0195">Cyclin</keyword>
<dbReference type="EMBL" id="DS178371">
    <property type="protein sequence ID" value="EFP92723.2"/>
    <property type="molecule type" value="Genomic_DNA"/>
</dbReference>
<feature type="region of interest" description="Disordered" evidence="2">
    <location>
        <begin position="134"/>
        <end position="182"/>
    </location>
</feature>
<name>E3L848_PUCGT</name>
<keyword evidence="3" id="KW-1133">Transmembrane helix</keyword>
<keyword evidence="6" id="KW-1185">Reference proteome</keyword>
<reference evidence="6" key="2">
    <citation type="journal article" date="2011" name="Proc. Natl. Acad. Sci. U.S.A.">
        <title>Obligate biotrophy features unraveled by the genomic analysis of rust fungi.</title>
        <authorList>
            <person name="Duplessis S."/>
            <person name="Cuomo C.A."/>
            <person name="Lin Y.-C."/>
            <person name="Aerts A."/>
            <person name="Tisserant E."/>
            <person name="Veneault-Fourrey C."/>
            <person name="Joly D.L."/>
            <person name="Hacquard S."/>
            <person name="Amselem J."/>
            <person name="Cantarel B.L."/>
            <person name="Chiu R."/>
            <person name="Coutinho P.M."/>
            <person name="Feau N."/>
            <person name="Field M."/>
            <person name="Frey P."/>
            <person name="Gelhaye E."/>
            <person name="Goldberg J."/>
            <person name="Grabherr M.G."/>
            <person name="Kodira C.D."/>
            <person name="Kohler A."/>
            <person name="Kuees U."/>
            <person name="Lindquist E.A."/>
            <person name="Lucas S.M."/>
            <person name="Mago R."/>
            <person name="Mauceli E."/>
            <person name="Morin E."/>
            <person name="Murat C."/>
            <person name="Pangilinan J.L."/>
            <person name="Park R."/>
            <person name="Pearson M."/>
            <person name="Quesneville H."/>
            <person name="Rouhier N."/>
            <person name="Sakthikumar S."/>
            <person name="Salamov A.A."/>
            <person name="Schmutz J."/>
            <person name="Selles B."/>
            <person name="Shapiro H."/>
            <person name="Tanguay P."/>
            <person name="Tuskan G.A."/>
            <person name="Henrissat B."/>
            <person name="Van de Peer Y."/>
            <person name="Rouze P."/>
            <person name="Ellis J.G."/>
            <person name="Dodds P.N."/>
            <person name="Schein J.E."/>
            <person name="Zhong S."/>
            <person name="Hamelin R.C."/>
            <person name="Grigoriev I.V."/>
            <person name="Szabo L.J."/>
            <person name="Martin F."/>
        </authorList>
    </citation>
    <scope>NUCLEOTIDE SEQUENCE [LARGE SCALE GENOMIC DNA]</scope>
    <source>
        <strain evidence="6">CRL 75-36-700-3 / race SCCL</strain>
    </source>
</reference>
<feature type="transmembrane region" description="Helical" evidence="3">
    <location>
        <begin position="16"/>
        <end position="42"/>
    </location>
</feature>
<dbReference type="VEuPathDB" id="FungiDB:PGTG_18742"/>
<dbReference type="GO" id="GO:0005634">
    <property type="term" value="C:nucleus"/>
    <property type="evidence" value="ECO:0000318"/>
    <property type="project" value="GO_Central"/>
</dbReference>
<comment type="similarity">
    <text evidence="1">Belongs to the cyclin family.</text>
</comment>
<evidence type="ECO:0000313" key="5">
    <source>
        <dbReference type="EMBL" id="EFP92723.2"/>
    </source>
</evidence>
<dbReference type="GeneID" id="10539219"/>
<dbReference type="InterPro" id="IPR043198">
    <property type="entry name" value="Cyclin/Ssn8"/>
</dbReference>
<organism evidence="5 6">
    <name type="scientific">Puccinia graminis f. sp. tritici (strain CRL 75-36-700-3 / race SCCL)</name>
    <name type="common">Black stem rust fungus</name>
    <dbReference type="NCBI Taxonomy" id="418459"/>
    <lineage>
        <taxon>Eukaryota</taxon>
        <taxon>Fungi</taxon>
        <taxon>Dikarya</taxon>
        <taxon>Basidiomycota</taxon>
        <taxon>Pucciniomycotina</taxon>
        <taxon>Pucciniomycetes</taxon>
        <taxon>Pucciniales</taxon>
        <taxon>Pucciniaceae</taxon>
        <taxon>Puccinia</taxon>
    </lineage>
</organism>
<evidence type="ECO:0000313" key="6">
    <source>
        <dbReference type="Proteomes" id="UP000008783"/>
    </source>
</evidence>
<accession>E3L848</accession>
<dbReference type="Pfam" id="PF00134">
    <property type="entry name" value="Cyclin_N"/>
    <property type="match status" value="1"/>
</dbReference>
<evidence type="ECO:0000256" key="1">
    <source>
        <dbReference type="RuleBase" id="RU000383"/>
    </source>
</evidence>
<dbReference type="GO" id="GO:0008024">
    <property type="term" value="C:cyclin/CDK positive transcription elongation factor complex"/>
    <property type="evidence" value="ECO:0000318"/>
    <property type="project" value="GO_Central"/>
</dbReference>
<dbReference type="KEGG" id="pgr:PGTG_18742"/>
<evidence type="ECO:0000259" key="4">
    <source>
        <dbReference type="SMART" id="SM00385"/>
    </source>
</evidence>
<keyword evidence="3" id="KW-0812">Transmembrane</keyword>
<protein>
    <recommendedName>
        <fullName evidence="4">Cyclin-like domain-containing protein</fullName>
    </recommendedName>
</protein>
<evidence type="ECO:0000256" key="2">
    <source>
        <dbReference type="SAM" id="MobiDB-lite"/>
    </source>
</evidence>
<dbReference type="Gene3D" id="1.10.472.10">
    <property type="entry name" value="Cyclin-like"/>
    <property type="match status" value="2"/>
</dbReference>
<dbReference type="HOGENOM" id="CLU_1482696_0_0_1"/>
<dbReference type="GO" id="GO:0045944">
    <property type="term" value="P:positive regulation of transcription by RNA polymerase II"/>
    <property type="evidence" value="ECO:0000318"/>
    <property type="project" value="GO_Central"/>
</dbReference>